<gene>
    <name evidence="2" type="ORF">FHS48_000122</name>
</gene>
<sequence length="178" mass="18480">MKNAVLAVALAFAVAGCSTMQPPRYAPSADNIVKLREFTGSKVTVSSLKMAATYDSGCRMMGPIEPADGLSIPDFIAKALNDELKMAGVYAAGGRTLSGSVDRVLFSSSSGLVNGYWDLAVTLQSDNGRTLSAASLYNFKSGFDAATACNATADALSSAVQDLIKVIVNDPAFPALLQ</sequence>
<accession>A0A7X0DK97</accession>
<proteinExistence type="predicted"/>
<name>A0A7X0DK97_NOVIT</name>
<dbReference type="RefSeq" id="WP_184260034.1">
    <property type="nucleotide sequence ID" value="NZ_JACIIX010000001.1"/>
</dbReference>
<reference evidence="2 3" key="1">
    <citation type="submission" date="2020-08" db="EMBL/GenBank/DDBJ databases">
        <title>Genomic Encyclopedia of Type Strains, Phase IV (KMG-IV): sequencing the most valuable type-strain genomes for metagenomic binning, comparative biology and taxonomic classification.</title>
        <authorList>
            <person name="Goeker M."/>
        </authorList>
    </citation>
    <scope>NUCLEOTIDE SEQUENCE [LARGE SCALE GENOMIC DNA]</scope>
    <source>
        <strain evidence="2 3">DSM 11590</strain>
    </source>
</reference>
<dbReference type="PROSITE" id="PS51257">
    <property type="entry name" value="PROKAR_LIPOPROTEIN"/>
    <property type="match status" value="1"/>
</dbReference>
<dbReference type="EMBL" id="JACIIX010000001">
    <property type="protein sequence ID" value="MBB6208741.1"/>
    <property type="molecule type" value="Genomic_DNA"/>
</dbReference>
<evidence type="ECO:0000313" key="2">
    <source>
        <dbReference type="EMBL" id="MBB6208741.1"/>
    </source>
</evidence>
<evidence type="ECO:0000256" key="1">
    <source>
        <dbReference type="SAM" id="SignalP"/>
    </source>
</evidence>
<feature type="chain" id="PRO_5031306002" description="Lipoprotein" evidence="1">
    <location>
        <begin position="21"/>
        <end position="178"/>
    </location>
</feature>
<organism evidence="2 3">
    <name type="scientific">Novispirillum itersonii</name>
    <name type="common">Aquaspirillum itersonii</name>
    <dbReference type="NCBI Taxonomy" id="189"/>
    <lineage>
        <taxon>Bacteria</taxon>
        <taxon>Pseudomonadati</taxon>
        <taxon>Pseudomonadota</taxon>
        <taxon>Alphaproteobacteria</taxon>
        <taxon>Rhodospirillales</taxon>
        <taxon>Novispirillaceae</taxon>
        <taxon>Novispirillum</taxon>
    </lineage>
</organism>
<evidence type="ECO:0008006" key="4">
    <source>
        <dbReference type="Google" id="ProtNLM"/>
    </source>
</evidence>
<keyword evidence="3" id="KW-1185">Reference proteome</keyword>
<feature type="signal peptide" evidence="1">
    <location>
        <begin position="1"/>
        <end position="20"/>
    </location>
</feature>
<protein>
    <recommendedName>
        <fullName evidence="4">Lipoprotein</fullName>
    </recommendedName>
</protein>
<dbReference type="AlphaFoldDB" id="A0A7X0DK97"/>
<evidence type="ECO:0000313" key="3">
    <source>
        <dbReference type="Proteomes" id="UP000544872"/>
    </source>
</evidence>
<dbReference type="Proteomes" id="UP000544872">
    <property type="component" value="Unassembled WGS sequence"/>
</dbReference>
<comment type="caution">
    <text evidence="2">The sequence shown here is derived from an EMBL/GenBank/DDBJ whole genome shotgun (WGS) entry which is preliminary data.</text>
</comment>
<keyword evidence="1" id="KW-0732">Signal</keyword>